<dbReference type="SMART" id="SM00278">
    <property type="entry name" value="HhH1"/>
    <property type="match status" value="2"/>
</dbReference>
<keyword evidence="5" id="KW-0239">DNA-directed DNA polymerase</keyword>
<dbReference type="SUPFAM" id="SSF47781">
    <property type="entry name" value="RuvA domain 2-like"/>
    <property type="match status" value="1"/>
</dbReference>
<dbReference type="Gene3D" id="3.20.20.140">
    <property type="entry name" value="Metal-dependent hydrolases"/>
    <property type="match status" value="1"/>
</dbReference>
<sequence length="1100" mass="124511">MKDLELSQPDPIREKRIGEELSFSKTSNGLSVKPMKFVSLHTHSTFSYGDGYGPVKEHVQRVAELGMGALALTEHGNLSSHAQLEKACNEIGIKPIFGCELYVAPPGENRKCHQTVLAMNEVGLQNLNRIVTKSWKNFYRWPTTSWKMLEEHNEGLIVLSGCADSVLSCTLLGGKSYGDKRLTASKRDIARAAGLIGRYQEVFGDRYYLEAQRFPGLDRTCALNPLLARLSELTGARLVGTADVHYPRGSDNEMQKILHAAHRGSTVEATEASWEYDILLTYPESDREIYMDLVGTGLTKAQAREAVLESGRIAERCNVILPKNQPIRFPKPTKEVDGTKVPMSANELIRKWLNEGWHFRMATNPNMRKNRQAYKARVEHELGMMEEKDFLDYFLVLSDAVRWAKDHKIPVGPARGSAAASLVCYLLRITEVDPMLFPHMLFERFIDPTRTELPDVDLDFSDDRRIEVKRYLEEKYGADRVGNIGNFTRYRGKNSIDDVARVYNIPVWETEIVKNLIIERSGGDSRISDSLEDTFNMFPKAAAVLERHPELANAIRLEGNYRGMGVHAAGIVISNTPITDTCAVYERESAGKTTQVIAYDKKDGEYVGMLKADFLGLSTMGMIGIALDMIGMDLEDLYRIPLDDQKVLEAFRRGDVTGIFQFEGRATRIVCSDVVPDHFQHLADINALSRPGPLFSGMTAAYCEVKHGRKTPERYHPILDNLTDWTYGQVVYQEQVLSTIRELGGFPMSEVHSIRKIISQKLGEAQFEAKYKMFEDNACQNHGCTPEQAQKIWRFLATSATYSFNIAHCISYSMLAYWQMWIKQHHPTAFYAAQLRKVNDEKLYKLMRDAVRHNISILPPSINESMASWSAPMEGVVRAGFLQIPGVGPKTSEVIVEWRNQKIRKGQKAIAASAPDLMWSDLLEVKGIGPKSIEKIVAFCEAEDPFGLNRVQDLFKSLRRIIKPGNGYGVPAPTHNSESIPRTGDHDGIVWMGIPKAKNYQDYIENQRSRYGKEEAEILAEMKDPHLVKSCVVQCFDDYDDDVYCRWNRWQFPKFEKMLESLAVDGSNVLIVRGRKREDFGVSLHVTDAWVLELDEDERL</sequence>
<evidence type="ECO:0000259" key="8">
    <source>
        <dbReference type="SMART" id="SM00481"/>
    </source>
</evidence>
<dbReference type="NCBIfam" id="TIGR00594">
    <property type="entry name" value="polc"/>
    <property type="match status" value="1"/>
</dbReference>
<dbReference type="GO" id="GO:0003677">
    <property type="term" value="F:DNA binding"/>
    <property type="evidence" value="ECO:0007669"/>
    <property type="project" value="InterPro"/>
</dbReference>
<dbReference type="InterPro" id="IPR029460">
    <property type="entry name" value="DNAPol_HHH"/>
</dbReference>
<dbReference type="GO" id="GO:0006260">
    <property type="term" value="P:DNA replication"/>
    <property type="evidence" value="ECO:0007669"/>
    <property type="project" value="UniProtKB-KW"/>
</dbReference>
<dbReference type="Pfam" id="PF02811">
    <property type="entry name" value="PHP"/>
    <property type="match status" value="1"/>
</dbReference>
<dbReference type="EC" id="2.7.7.7" evidence="1"/>
<dbReference type="Gene3D" id="1.10.150.870">
    <property type="match status" value="1"/>
</dbReference>
<accession>A0A2P1N5E3</accession>
<evidence type="ECO:0000256" key="3">
    <source>
        <dbReference type="ARBA" id="ARBA00022695"/>
    </source>
</evidence>
<dbReference type="InterPro" id="IPR003583">
    <property type="entry name" value="Hlx-hairpin-Hlx_DNA-bd_motif"/>
</dbReference>
<dbReference type="InterPro" id="IPR010994">
    <property type="entry name" value="RuvA_2-like"/>
</dbReference>
<evidence type="ECO:0000256" key="1">
    <source>
        <dbReference type="ARBA" id="ARBA00012417"/>
    </source>
</evidence>
<reference evidence="10" key="1">
    <citation type="submission" date="2018-03" db="EMBL/GenBank/DDBJ databases">
        <authorList>
            <person name="Robinson P."/>
            <person name="Figel D."/>
            <person name="Zack K.M."/>
            <person name="Garlena R.A."/>
            <person name="Russell D.A."/>
            <person name="Pope W.H."/>
            <person name="Jacobs-Sera D."/>
            <person name="Hatfull G.F."/>
        </authorList>
    </citation>
    <scope>NUCLEOTIDE SEQUENCE [LARGE SCALE GENOMIC DNA]</scope>
</reference>
<dbReference type="SMART" id="SM00481">
    <property type="entry name" value="POLIIIAc"/>
    <property type="match status" value="1"/>
</dbReference>
<dbReference type="EMBL" id="MH025888">
    <property type="protein sequence ID" value="AVP43163.1"/>
    <property type="molecule type" value="Genomic_DNA"/>
</dbReference>
<protein>
    <recommendedName>
        <fullName evidence="1">DNA-directed DNA polymerase</fullName>
        <ecNumber evidence="1">2.7.7.7</ecNumber>
    </recommendedName>
</protein>
<dbReference type="GO" id="GO:0006281">
    <property type="term" value="P:DNA repair"/>
    <property type="evidence" value="ECO:0007669"/>
    <property type="project" value="InterPro"/>
</dbReference>
<evidence type="ECO:0000256" key="5">
    <source>
        <dbReference type="ARBA" id="ARBA00022932"/>
    </source>
</evidence>
<dbReference type="Pfam" id="PF17657">
    <property type="entry name" value="DNA_pol3_finger"/>
    <property type="match status" value="1"/>
</dbReference>
<dbReference type="SUPFAM" id="SSF89550">
    <property type="entry name" value="PHP domain-like"/>
    <property type="match status" value="1"/>
</dbReference>
<comment type="catalytic activity">
    <reaction evidence="6">
        <text>DNA(n) + a 2'-deoxyribonucleoside 5'-triphosphate = DNA(n+1) + diphosphate</text>
        <dbReference type="Rhea" id="RHEA:22508"/>
        <dbReference type="Rhea" id="RHEA-COMP:17339"/>
        <dbReference type="Rhea" id="RHEA-COMP:17340"/>
        <dbReference type="ChEBI" id="CHEBI:33019"/>
        <dbReference type="ChEBI" id="CHEBI:61560"/>
        <dbReference type="ChEBI" id="CHEBI:173112"/>
        <dbReference type="EC" id="2.7.7.7"/>
    </reaction>
</comment>
<dbReference type="GO" id="GO:0003887">
    <property type="term" value="F:DNA-directed DNA polymerase activity"/>
    <property type="evidence" value="ECO:0007669"/>
    <property type="project" value="UniProtKB-KW"/>
</dbReference>
<evidence type="ECO:0000256" key="2">
    <source>
        <dbReference type="ARBA" id="ARBA00022679"/>
    </source>
</evidence>
<feature type="domain" description="Helix-hairpin-helix DNA-binding motif class 1" evidence="7">
    <location>
        <begin position="920"/>
        <end position="939"/>
    </location>
</feature>
<dbReference type="InterPro" id="IPR004013">
    <property type="entry name" value="PHP_dom"/>
</dbReference>
<dbReference type="InterPro" id="IPR004805">
    <property type="entry name" value="DnaE2/DnaE/PolC"/>
</dbReference>
<keyword evidence="3" id="KW-0548">Nucleotidyltransferase</keyword>
<keyword evidence="2" id="KW-0808">Transferase</keyword>
<organism evidence="9 10">
    <name type="scientific">Mycobacterium phage BigMama</name>
    <dbReference type="NCBI Taxonomy" id="2126786"/>
    <lineage>
        <taxon>Viruses</taxon>
        <taxon>Duplodnaviria</taxon>
        <taxon>Heunggongvirae</taxon>
        <taxon>Uroviricota</taxon>
        <taxon>Caudoviricetes</taxon>
        <taxon>Dclasvirinae</taxon>
        <taxon>Plotvirus</taxon>
        <taxon>Plotvirus plot</taxon>
    </lineage>
</organism>
<evidence type="ECO:0000256" key="6">
    <source>
        <dbReference type="ARBA" id="ARBA00049244"/>
    </source>
</evidence>
<evidence type="ECO:0000313" key="9">
    <source>
        <dbReference type="EMBL" id="AVP43163.1"/>
    </source>
</evidence>
<dbReference type="Proteomes" id="UP000241872">
    <property type="component" value="Segment"/>
</dbReference>
<evidence type="ECO:0000256" key="4">
    <source>
        <dbReference type="ARBA" id="ARBA00022705"/>
    </source>
</evidence>
<dbReference type="InterPro" id="IPR003141">
    <property type="entry name" value="Pol/His_phosphatase_N"/>
</dbReference>
<dbReference type="InterPro" id="IPR040982">
    <property type="entry name" value="DNA_pol3_finger"/>
</dbReference>
<keyword evidence="4" id="KW-0235">DNA replication</keyword>
<dbReference type="PANTHER" id="PTHR32294">
    <property type="entry name" value="DNA POLYMERASE III SUBUNIT ALPHA"/>
    <property type="match status" value="1"/>
</dbReference>
<gene>
    <name evidence="9" type="primary">65</name>
    <name evidence="9" type="ORF">PBI_BIGMAMA_65</name>
</gene>
<dbReference type="Pfam" id="PF14579">
    <property type="entry name" value="HHH_6"/>
    <property type="match status" value="1"/>
</dbReference>
<name>A0A2P1N5E3_9CAUD</name>
<dbReference type="GO" id="GO:0008408">
    <property type="term" value="F:3'-5' exonuclease activity"/>
    <property type="evidence" value="ECO:0007669"/>
    <property type="project" value="InterPro"/>
</dbReference>
<dbReference type="InterPro" id="IPR011708">
    <property type="entry name" value="DNA_pol3_alpha_NTPase_dom"/>
</dbReference>
<proteinExistence type="predicted"/>
<dbReference type="Pfam" id="PF07733">
    <property type="entry name" value="DNA_pol3_alpha"/>
    <property type="match status" value="1"/>
</dbReference>
<evidence type="ECO:0000313" key="10">
    <source>
        <dbReference type="Proteomes" id="UP000241872"/>
    </source>
</evidence>
<feature type="domain" description="Helix-hairpin-helix DNA-binding motif class 1" evidence="7">
    <location>
        <begin position="879"/>
        <end position="898"/>
    </location>
</feature>
<evidence type="ECO:0000259" key="7">
    <source>
        <dbReference type="SMART" id="SM00278"/>
    </source>
</evidence>
<dbReference type="InterPro" id="IPR016195">
    <property type="entry name" value="Pol/histidinol_Pase-like"/>
</dbReference>
<feature type="domain" description="Polymerase/histidinol phosphatase N-terminal" evidence="8">
    <location>
        <begin position="38"/>
        <end position="105"/>
    </location>
</feature>